<gene>
    <name evidence="2" type="primary">ORF220654</name>
</gene>
<sequence length="82" mass="7689">GGSGGGKGGSGGGKGGSGGGKGGKSEDSVKEGKFDTGDIKDGKDAGENNAKGDSKTGSGGEDDAYDYCYDSGDAEDDSGKAG</sequence>
<protein>
    <submittedName>
        <fullName evidence="2">Uncharacterized protein</fullName>
    </submittedName>
</protein>
<dbReference type="AlphaFoldDB" id="A0A0B7C147"/>
<evidence type="ECO:0000313" key="2">
    <source>
        <dbReference type="EMBL" id="CEK99189.1"/>
    </source>
</evidence>
<feature type="non-terminal residue" evidence="2">
    <location>
        <position position="1"/>
    </location>
</feature>
<dbReference type="EMBL" id="HACG01052318">
    <property type="protein sequence ID" value="CEK99189.1"/>
    <property type="molecule type" value="Transcribed_RNA"/>
</dbReference>
<feature type="region of interest" description="Disordered" evidence="1">
    <location>
        <begin position="1"/>
        <end position="82"/>
    </location>
</feature>
<feature type="compositionally biased region" description="Gly residues" evidence="1">
    <location>
        <begin position="1"/>
        <end position="22"/>
    </location>
</feature>
<feature type="non-terminal residue" evidence="2">
    <location>
        <position position="82"/>
    </location>
</feature>
<accession>A0A0B7C147</accession>
<evidence type="ECO:0000256" key="1">
    <source>
        <dbReference type="SAM" id="MobiDB-lite"/>
    </source>
</evidence>
<feature type="compositionally biased region" description="Basic and acidic residues" evidence="1">
    <location>
        <begin position="23"/>
        <end position="54"/>
    </location>
</feature>
<proteinExistence type="predicted"/>
<organism evidence="2">
    <name type="scientific">Arion vulgaris</name>
    <dbReference type="NCBI Taxonomy" id="1028688"/>
    <lineage>
        <taxon>Eukaryota</taxon>
        <taxon>Metazoa</taxon>
        <taxon>Spiralia</taxon>
        <taxon>Lophotrochozoa</taxon>
        <taxon>Mollusca</taxon>
        <taxon>Gastropoda</taxon>
        <taxon>Heterobranchia</taxon>
        <taxon>Euthyneura</taxon>
        <taxon>Panpulmonata</taxon>
        <taxon>Eupulmonata</taxon>
        <taxon>Stylommatophora</taxon>
        <taxon>Helicina</taxon>
        <taxon>Arionoidea</taxon>
        <taxon>Arionidae</taxon>
        <taxon>Arion</taxon>
    </lineage>
</organism>
<name>A0A0B7C147_9EUPU</name>
<reference evidence="2" key="1">
    <citation type="submission" date="2014-12" db="EMBL/GenBank/DDBJ databases">
        <title>Insight into the proteome of Arion vulgaris.</title>
        <authorList>
            <person name="Aradska J."/>
            <person name="Bulat T."/>
            <person name="Smidak R."/>
            <person name="Sarate P."/>
            <person name="Gangsoo J."/>
            <person name="Sialana F."/>
            <person name="Bilban M."/>
            <person name="Lubec G."/>
        </authorList>
    </citation>
    <scope>NUCLEOTIDE SEQUENCE</scope>
    <source>
        <tissue evidence="2">Skin</tissue>
    </source>
</reference>